<accession>A0ABS1WXR6</accession>
<sequence>MRTTLDIDDDVLEAAKSLARQSDRTAGAVLSELARRALTRTSTTPTSTGVGGFVPFESRGGVVTNDQIDRLREQDVY</sequence>
<evidence type="ECO:0008006" key="3">
    <source>
        <dbReference type="Google" id="ProtNLM"/>
    </source>
</evidence>
<keyword evidence="2" id="KW-1185">Reference proteome</keyword>
<evidence type="ECO:0000313" key="2">
    <source>
        <dbReference type="Proteomes" id="UP000661077"/>
    </source>
</evidence>
<protein>
    <recommendedName>
        <fullName evidence="3">Antitoxin VapB39</fullName>
    </recommendedName>
</protein>
<reference evidence="1 2" key="1">
    <citation type="journal article" date="2021" name="Int. J. Syst. Evol. Microbiol.">
        <title>Steroidobacter gossypii sp. nov., isolated from soil of cotton cropping field.</title>
        <authorList>
            <person name="Huang R."/>
            <person name="Yang S."/>
            <person name="Zhen C."/>
            <person name="Liu W."/>
        </authorList>
    </citation>
    <scope>NUCLEOTIDE SEQUENCE [LARGE SCALE GENOMIC DNA]</scope>
    <source>
        <strain evidence="1 2">S1-65</strain>
    </source>
</reference>
<organism evidence="1 2">
    <name type="scientific">Steroidobacter gossypii</name>
    <dbReference type="NCBI Taxonomy" id="2805490"/>
    <lineage>
        <taxon>Bacteria</taxon>
        <taxon>Pseudomonadati</taxon>
        <taxon>Pseudomonadota</taxon>
        <taxon>Gammaproteobacteria</taxon>
        <taxon>Steroidobacterales</taxon>
        <taxon>Steroidobacteraceae</taxon>
        <taxon>Steroidobacter</taxon>
    </lineage>
</organism>
<proteinExistence type="predicted"/>
<name>A0ABS1WXR6_9GAMM</name>
<gene>
    <name evidence="1" type="ORF">JM946_13565</name>
</gene>
<comment type="caution">
    <text evidence="1">The sequence shown here is derived from an EMBL/GenBank/DDBJ whole genome shotgun (WGS) entry which is preliminary data.</text>
</comment>
<evidence type="ECO:0000313" key="1">
    <source>
        <dbReference type="EMBL" id="MBM0105764.1"/>
    </source>
</evidence>
<dbReference type="Proteomes" id="UP000661077">
    <property type="component" value="Unassembled WGS sequence"/>
</dbReference>
<dbReference type="EMBL" id="JAEVLS010000002">
    <property type="protein sequence ID" value="MBM0105764.1"/>
    <property type="molecule type" value="Genomic_DNA"/>
</dbReference>
<dbReference type="RefSeq" id="WP_203167787.1">
    <property type="nucleotide sequence ID" value="NZ_JAEVLS010000002.1"/>
</dbReference>
<dbReference type="CDD" id="cd21631">
    <property type="entry name" value="RHH_CopG_NikR-like"/>
    <property type="match status" value="1"/>
</dbReference>